<sequence length="165" mass="18917">MKLITITGPSGAGKDTVARMLSDLGGYKVICSYTTRPKREGEIDGVAHHFVEKCDVPHDNMLAYTQYGGYEYWTTVEQVGDKAIYVIDEDGLKSLCEKFPDIELFKICVSAKERTRLRRGVTPERMARDKRRKRLPLSFYDAVIFNNDSPGDLRDEVLRVRYMIQ</sequence>
<dbReference type="EMBL" id="BK015544">
    <property type="protein sequence ID" value="DAE12103.1"/>
    <property type="molecule type" value="Genomic_DNA"/>
</dbReference>
<name>A0A8S5PYI7_9CAUD</name>
<keyword evidence="3 5" id="KW-0418">Kinase</keyword>
<dbReference type="Gene3D" id="3.40.50.300">
    <property type="entry name" value="P-loop containing nucleotide triphosphate hydrolases"/>
    <property type="match status" value="1"/>
</dbReference>
<evidence type="ECO:0000313" key="5">
    <source>
        <dbReference type="EMBL" id="DAE12103.1"/>
    </source>
</evidence>
<dbReference type="InterPro" id="IPR008145">
    <property type="entry name" value="GK/Ca_channel_bsu"/>
</dbReference>
<dbReference type="GO" id="GO:0004385">
    <property type="term" value="F:GMP kinase activity"/>
    <property type="evidence" value="ECO:0007669"/>
    <property type="project" value="TreeGrafter"/>
</dbReference>
<comment type="similarity">
    <text evidence="1">Belongs to the guanylate kinase family.</text>
</comment>
<evidence type="ECO:0000256" key="3">
    <source>
        <dbReference type="ARBA" id="ARBA00022777"/>
    </source>
</evidence>
<evidence type="ECO:0000256" key="2">
    <source>
        <dbReference type="ARBA" id="ARBA00022679"/>
    </source>
</evidence>
<keyword evidence="2" id="KW-0808">Transferase</keyword>
<accession>A0A8S5PYI7</accession>
<dbReference type="PROSITE" id="PS50052">
    <property type="entry name" value="GUANYLATE_KINASE_2"/>
    <property type="match status" value="1"/>
</dbReference>
<dbReference type="Pfam" id="PF00625">
    <property type="entry name" value="Guanylate_kin"/>
    <property type="match status" value="1"/>
</dbReference>
<evidence type="ECO:0000256" key="1">
    <source>
        <dbReference type="ARBA" id="ARBA00005790"/>
    </source>
</evidence>
<dbReference type="PANTHER" id="PTHR23117">
    <property type="entry name" value="GUANYLATE KINASE-RELATED"/>
    <property type="match status" value="1"/>
</dbReference>
<organism evidence="5">
    <name type="scientific">Siphoviridae sp. ctMOb8</name>
    <dbReference type="NCBI Taxonomy" id="2825460"/>
    <lineage>
        <taxon>Viruses</taxon>
        <taxon>Duplodnaviria</taxon>
        <taxon>Heunggongvirae</taxon>
        <taxon>Uroviricota</taxon>
        <taxon>Caudoviricetes</taxon>
    </lineage>
</organism>
<dbReference type="PANTHER" id="PTHR23117:SF13">
    <property type="entry name" value="GUANYLATE KINASE"/>
    <property type="match status" value="1"/>
</dbReference>
<dbReference type="InterPro" id="IPR008144">
    <property type="entry name" value="Guanylate_kin-like_dom"/>
</dbReference>
<proteinExistence type="inferred from homology"/>
<reference evidence="5" key="1">
    <citation type="journal article" date="2021" name="Proc. Natl. Acad. Sci. U.S.A.">
        <title>A Catalog of Tens of Thousands of Viruses from Human Metagenomes Reveals Hidden Associations with Chronic Diseases.</title>
        <authorList>
            <person name="Tisza M.J."/>
            <person name="Buck C.B."/>
        </authorList>
    </citation>
    <scope>NUCLEOTIDE SEQUENCE</scope>
    <source>
        <strain evidence="5">CtMOb8</strain>
    </source>
</reference>
<dbReference type="InterPro" id="IPR027417">
    <property type="entry name" value="P-loop_NTPase"/>
</dbReference>
<protein>
    <submittedName>
        <fullName evidence="5">Guanylate kinase</fullName>
    </submittedName>
</protein>
<feature type="domain" description="Guanylate kinase-like" evidence="4">
    <location>
        <begin position="1"/>
        <end position="165"/>
    </location>
</feature>
<dbReference type="SMART" id="SM00072">
    <property type="entry name" value="GuKc"/>
    <property type="match status" value="1"/>
</dbReference>
<dbReference type="SUPFAM" id="SSF52540">
    <property type="entry name" value="P-loop containing nucleoside triphosphate hydrolases"/>
    <property type="match status" value="1"/>
</dbReference>
<evidence type="ECO:0000259" key="4">
    <source>
        <dbReference type="PROSITE" id="PS50052"/>
    </source>
</evidence>